<dbReference type="Pfam" id="PF09411">
    <property type="entry name" value="PagL"/>
    <property type="match status" value="1"/>
</dbReference>
<dbReference type="InterPro" id="IPR011250">
    <property type="entry name" value="OMP/PagP_B-barrel"/>
</dbReference>
<dbReference type="EMBL" id="JACPNR010000004">
    <property type="protein sequence ID" value="MBI2677588.1"/>
    <property type="molecule type" value="Genomic_DNA"/>
</dbReference>
<organism evidence="2 3">
    <name type="scientific">Candidatus Korobacter versatilis</name>
    <dbReference type="NCBI Taxonomy" id="658062"/>
    <lineage>
        <taxon>Bacteria</taxon>
        <taxon>Pseudomonadati</taxon>
        <taxon>Acidobacteriota</taxon>
        <taxon>Terriglobia</taxon>
        <taxon>Terriglobales</taxon>
        <taxon>Candidatus Korobacteraceae</taxon>
        <taxon>Candidatus Korobacter</taxon>
    </lineage>
</organism>
<protein>
    <submittedName>
        <fullName evidence="2">Acyloxyacyl hydrolase</fullName>
    </submittedName>
</protein>
<dbReference type="AlphaFoldDB" id="A0A932A6G4"/>
<name>A0A932A6G4_9BACT</name>
<feature type="signal peptide" evidence="1">
    <location>
        <begin position="1"/>
        <end position="24"/>
    </location>
</feature>
<evidence type="ECO:0000313" key="2">
    <source>
        <dbReference type="EMBL" id="MBI2677588.1"/>
    </source>
</evidence>
<evidence type="ECO:0000256" key="1">
    <source>
        <dbReference type="SAM" id="SignalP"/>
    </source>
</evidence>
<dbReference type="InterPro" id="IPR018550">
    <property type="entry name" value="Lipid-A_deacylase-rel"/>
</dbReference>
<keyword evidence="2" id="KW-0378">Hydrolase</keyword>
<dbReference type="GO" id="GO:0016787">
    <property type="term" value="F:hydrolase activity"/>
    <property type="evidence" value="ECO:0007669"/>
    <property type="project" value="UniProtKB-KW"/>
</dbReference>
<feature type="chain" id="PRO_5038009753" evidence="1">
    <location>
        <begin position="25"/>
        <end position="200"/>
    </location>
</feature>
<accession>A0A932A6G4</accession>
<dbReference type="Gene3D" id="2.40.160.20">
    <property type="match status" value="1"/>
</dbReference>
<keyword evidence="1" id="KW-0732">Signal</keyword>
<proteinExistence type="predicted"/>
<reference evidence="2" key="1">
    <citation type="submission" date="2020-07" db="EMBL/GenBank/DDBJ databases">
        <title>Huge and variable diversity of episymbiotic CPR bacteria and DPANN archaea in groundwater ecosystems.</title>
        <authorList>
            <person name="He C.Y."/>
            <person name="Keren R."/>
            <person name="Whittaker M."/>
            <person name="Farag I.F."/>
            <person name="Doudna J."/>
            <person name="Cate J.H.D."/>
            <person name="Banfield J.F."/>
        </authorList>
    </citation>
    <scope>NUCLEOTIDE SEQUENCE</scope>
    <source>
        <strain evidence="2">NC_groundwater_580_Pr5_B-0.1um_64_19</strain>
    </source>
</reference>
<gene>
    <name evidence="2" type="ORF">HYX28_02270</name>
</gene>
<comment type="caution">
    <text evidence="2">The sequence shown here is derived from an EMBL/GenBank/DDBJ whole genome shotgun (WGS) entry which is preliminary data.</text>
</comment>
<dbReference type="SUPFAM" id="SSF56925">
    <property type="entry name" value="OMPA-like"/>
    <property type="match status" value="1"/>
</dbReference>
<dbReference type="Proteomes" id="UP000779809">
    <property type="component" value="Unassembled WGS sequence"/>
</dbReference>
<sequence>MKATTIVLALLCVCGLLGPNQATAQGLPSQSLTKGTWDLGIDATGGTSVSGGVEDVKIFSAGFRVGNILTQEHGSGWLRGNLEWALDVHPVNVYFLDPENVYGASITPLNLKWNFTKGSRLAPYVQLGEGVLFTNKDLPFPGTSQVNFQSAFGVGMHIFTREKRAWTAEVKYQHISSAGLGDLNPGINTIQFTLGYNWFK</sequence>
<evidence type="ECO:0000313" key="3">
    <source>
        <dbReference type="Proteomes" id="UP000779809"/>
    </source>
</evidence>